<dbReference type="OrthoDB" id="3426404at2"/>
<name>A0A127A0C3_9MICC</name>
<keyword evidence="3" id="KW-1003">Cell membrane</keyword>
<dbReference type="PANTHER" id="PTHR42709:SF6">
    <property type="entry name" value="UNDECAPRENYL PHOSPHATE TRANSPORTER A"/>
    <property type="match status" value="1"/>
</dbReference>
<comment type="subcellular location">
    <subcellularLocation>
        <location evidence="1">Cell membrane</location>
        <topology evidence="1">Multi-pass membrane protein</topology>
    </subcellularLocation>
</comment>
<keyword evidence="5 8" id="KW-1133">Transmembrane helix</keyword>
<organism evidence="10 11">
    <name type="scientific">Sinomonas atrocyanea</name>
    <dbReference type="NCBI Taxonomy" id="37927"/>
    <lineage>
        <taxon>Bacteria</taxon>
        <taxon>Bacillati</taxon>
        <taxon>Actinomycetota</taxon>
        <taxon>Actinomycetes</taxon>
        <taxon>Micrococcales</taxon>
        <taxon>Micrococcaceae</taxon>
        <taxon>Sinomonas</taxon>
    </lineage>
</organism>
<reference evidence="10 11" key="1">
    <citation type="submission" date="2016-02" db="EMBL/GenBank/DDBJ databases">
        <title>Complete genome of Sinomonas atrocyanea KCTC 3377.</title>
        <authorList>
            <person name="Kim K.M."/>
        </authorList>
    </citation>
    <scope>NUCLEOTIDE SEQUENCE [LARGE SCALE GENOMIC DNA]</scope>
    <source>
        <strain evidence="10 11">KCTC 3377</strain>
    </source>
</reference>
<evidence type="ECO:0000313" key="10">
    <source>
        <dbReference type="EMBL" id="AMM32880.1"/>
    </source>
</evidence>
<evidence type="ECO:0000256" key="8">
    <source>
        <dbReference type="SAM" id="Phobius"/>
    </source>
</evidence>
<dbReference type="Pfam" id="PF09335">
    <property type="entry name" value="VTT_dom"/>
    <property type="match status" value="1"/>
</dbReference>
<dbReference type="EMBL" id="CP014518">
    <property type="protein sequence ID" value="AMM32880.1"/>
    <property type="molecule type" value="Genomic_DNA"/>
</dbReference>
<dbReference type="Proteomes" id="UP000070134">
    <property type="component" value="Chromosome"/>
</dbReference>
<evidence type="ECO:0000256" key="4">
    <source>
        <dbReference type="ARBA" id="ARBA00022692"/>
    </source>
</evidence>
<evidence type="ECO:0000256" key="5">
    <source>
        <dbReference type="ARBA" id="ARBA00022989"/>
    </source>
</evidence>
<dbReference type="InterPro" id="IPR051311">
    <property type="entry name" value="DedA_domain"/>
</dbReference>
<evidence type="ECO:0000256" key="6">
    <source>
        <dbReference type="ARBA" id="ARBA00023136"/>
    </source>
</evidence>
<comment type="similarity">
    <text evidence="2">Belongs to the DedA family.</text>
</comment>
<keyword evidence="6 8" id="KW-0472">Membrane</keyword>
<dbReference type="AlphaFoldDB" id="A0A127A0C3"/>
<evidence type="ECO:0000313" key="11">
    <source>
        <dbReference type="Proteomes" id="UP000070134"/>
    </source>
</evidence>
<keyword evidence="11" id="KW-1185">Reference proteome</keyword>
<feature type="region of interest" description="Disordered" evidence="7">
    <location>
        <begin position="159"/>
        <end position="190"/>
    </location>
</feature>
<evidence type="ECO:0000256" key="3">
    <source>
        <dbReference type="ARBA" id="ARBA00022475"/>
    </source>
</evidence>
<dbReference type="RefSeq" id="WP_141305584.1">
    <property type="nucleotide sequence ID" value="NZ_BJMO01000035.1"/>
</dbReference>
<accession>A0A127A0C3</accession>
<protein>
    <submittedName>
        <fullName evidence="10">Membrane protein</fullName>
    </submittedName>
</protein>
<feature type="transmembrane region" description="Helical" evidence="8">
    <location>
        <begin position="67"/>
        <end position="88"/>
    </location>
</feature>
<proteinExistence type="inferred from homology"/>
<evidence type="ECO:0000256" key="2">
    <source>
        <dbReference type="ARBA" id="ARBA00010792"/>
    </source>
</evidence>
<evidence type="ECO:0000259" key="9">
    <source>
        <dbReference type="Pfam" id="PF09335"/>
    </source>
</evidence>
<feature type="transmembrane region" description="Helical" evidence="8">
    <location>
        <begin position="100"/>
        <end position="122"/>
    </location>
</feature>
<keyword evidence="4 8" id="KW-0812">Transmembrane</keyword>
<dbReference type="GO" id="GO:0005886">
    <property type="term" value="C:plasma membrane"/>
    <property type="evidence" value="ECO:0007669"/>
    <property type="project" value="UniProtKB-SubCell"/>
</dbReference>
<gene>
    <name evidence="10" type="ORF">SA2016_2211</name>
</gene>
<dbReference type="STRING" id="37927.SA2016_2211"/>
<dbReference type="PATRIC" id="fig|37927.3.peg.2270"/>
<dbReference type="PANTHER" id="PTHR42709">
    <property type="entry name" value="ALKALINE PHOSPHATASE LIKE PROTEIN"/>
    <property type="match status" value="1"/>
</dbReference>
<dbReference type="KEGG" id="satk:SA2016_2211"/>
<feature type="transmembrane region" description="Helical" evidence="8">
    <location>
        <begin position="134"/>
        <end position="152"/>
    </location>
</feature>
<dbReference type="InterPro" id="IPR032816">
    <property type="entry name" value="VTT_dom"/>
</dbReference>
<feature type="domain" description="VTT" evidence="9">
    <location>
        <begin position="12"/>
        <end position="118"/>
    </location>
</feature>
<evidence type="ECO:0000256" key="1">
    <source>
        <dbReference type="ARBA" id="ARBA00004651"/>
    </source>
</evidence>
<evidence type="ECO:0000256" key="7">
    <source>
        <dbReference type="SAM" id="MobiDB-lite"/>
    </source>
</evidence>
<sequence length="190" mass="19713">MDQILSLPFGVAWAVLFAIVLARTTATYWLGRGIAAGAARSGRIAARLGRPGPARRLARAQRILDRWGPMAIVLTFLTVGLQTAVNLAAGLGRMHLRYHLPAAAAGSVLWAFVYATVGLAALELWAEHVAGAPWLWAAGAAAAAAVAGRLVLLRRARARSAPDGGAVPPPAGDKVDGAAQRGAGQERSET</sequence>